<dbReference type="InterPro" id="IPR038095">
    <property type="entry name" value="Costars_sf"/>
</dbReference>
<dbReference type="AlphaFoldDB" id="L1JL87"/>
<evidence type="ECO:0000259" key="2">
    <source>
        <dbReference type="SMART" id="SM01283"/>
    </source>
</evidence>
<dbReference type="Gene3D" id="1.10.10.1540">
    <property type="entry name" value="Costar domain"/>
    <property type="match status" value="1"/>
</dbReference>
<dbReference type="PANTHER" id="PTHR46334">
    <property type="entry name" value="COSTARS FAMILY PROTEIN ABRACL"/>
    <property type="match status" value="1"/>
</dbReference>
<reference evidence="3 5" key="1">
    <citation type="journal article" date="2012" name="Nature">
        <title>Algal genomes reveal evolutionary mosaicism and the fate of nucleomorphs.</title>
        <authorList>
            <consortium name="DOE Joint Genome Institute"/>
            <person name="Curtis B.A."/>
            <person name="Tanifuji G."/>
            <person name="Burki F."/>
            <person name="Gruber A."/>
            <person name="Irimia M."/>
            <person name="Maruyama S."/>
            <person name="Arias M.C."/>
            <person name="Ball S.G."/>
            <person name="Gile G.H."/>
            <person name="Hirakawa Y."/>
            <person name="Hopkins J.F."/>
            <person name="Kuo A."/>
            <person name="Rensing S.A."/>
            <person name="Schmutz J."/>
            <person name="Symeonidi A."/>
            <person name="Elias M."/>
            <person name="Eveleigh R.J."/>
            <person name="Herman E.K."/>
            <person name="Klute M.J."/>
            <person name="Nakayama T."/>
            <person name="Obornik M."/>
            <person name="Reyes-Prieto A."/>
            <person name="Armbrust E.V."/>
            <person name="Aves S.J."/>
            <person name="Beiko R.G."/>
            <person name="Coutinho P."/>
            <person name="Dacks J.B."/>
            <person name="Durnford D.G."/>
            <person name="Fast N.M."/>
            <person name="Green B.R."/>
            <person name="Grisdale C.J."/>
            <person name="Hempel F."/>
            <person name="Henrissat B."/>
            <person name="Hoppner M.P."/>
            <person name="Ishida K."/>
            <person name="Kim E."/>
            <person name="Koreny L."/>
            <person name="Kroth P.G."/>
            <person name="Liu Y."/>
            <person name="Malik S.B."/>
            <person name="Maier U.G."/>
            <person name="McRose D."/>
            <person name="Mock T."/>
            <person name="Neilson J.A."/>
            <person name="Onodera N.T."/>
            <person name="Poole A.M."/>
            <person name="Pritham E.J."/>
            <person name="Richards T.A."/>
            <person name="Rocap G."/>
            <person name="Roy S.W."/>
            <person name="Sarai C."/>
            <person name="Schaack S."/>
            <person name="Shirato S."/>
            <person name="Slamovits C.H."/>
            <person name="Spencer D.F."/>
            <person name="Suzuki S."/>
            <person name="Worden A.Z."/>
            <person name="Zauner S."/>
            <person name="Barry K."/>
            <person name="Bell C."/>
            <person name="Bharti A.K."/>
            <person name="Crow J.A."/>
            <person name="Grimwood J."/>
            <person name="Kramer R."/>
            <person name="Lindquist E."/>
            <person name="Lucas S."/>
            <person name="Salamov A."/>
            <person name="McFadden G.I."/>
            <person name="Lane C.E."/>
            <person name="Keeling P.J."/>
            <person name="Gray M.W."/>
            <person name="Grigoriev I.V."/>
            <person name="Archibald J.M."/>
        </authorList>
    </citation>
    <scope>NUCLEOTIDE SEQUENCE</scope>
    <source>
        <strain evidence="3 5">CCMP2712</strain>
    </source>
</reference>
<dbReference type="GO" id="GO:0032970">
    <property type="term" value="P:regulation of actin filament-based process"/>
    <property type="evidence" value="ECO:0007669"/>
    <property type="project" value="TreeGrafter"/>
</dbReference>
<evidence type="ECO:0000313" key="4">
    <source>
        <dbReference type="EnsemblProtists" id="EKX48899"/>
    </source>
</evidence>
<dbReference type="HOGENOM" id="CLU_173478_0_0_1"/>
<dbReference type="PaxDb" id="55529-EKX48899"/>
<dbReference type="OrthoDB" id="9871914at2759"/>
<dbReference type="PANTHER" id="PTHR46334:SF1">
    <property type="entry name" value="COSTARS FAMILY PROTEIN ABRACL"/>
    <property type="match status" value="1"/>
</dbReference>
<reference evidence="5" key="2">
    <citation type="submission" date="2012-11" db="EMBL/GenBank/DDBJ databases">
        <authorList>
            <person name="Kuo A."/>
            <person name="Curtis B.A."/>
            <person name="Tanifuji G."/>
            <person name="Burki F."/>
            <person name="Gruber A."/>
            <person name="Irimia M."/>
            <person name="Maruyama S."/>
            <person name="Arias M.C."/>
            <person name="Ball S.G."/>
            <person name="Gile G.H."/>
            <person name="Hirakawa Y."/>
            <person name="Hopkins J.F."/>
            <person name="Rensing S.A."/>
            <person name="Schmutz J."/>
            <person name="Symeonidi A."/>
            <person name="Elias M."/>
            <person name="Eveleigh R.J."/>
            <person name="Herman E.K."/>
            <person name="Klute M.J."/>
            <person name="Nakayama T."/>
            <person name="Obornik M."/>
            <person name="Reyes-Prieto A."/>
            <person name="Armbrust E.V."/>
            <person name="Aves S.J."/>
            <person name="Beiko R.G."/>
            <person name="Coutinho P."/>
            <person name="Dacks J.B."/>
            <person name="Durnford D.G."/>
            <person name="Fast N.M."/>
            <person name="Green B.R."/>
            <person name="Grisdale C."/>
            <person name="Hempe F."/>
            <person name="Henrissat B."/>
            <person name="Hoppner M.P."/>
            <person name="Ishida K.-I."/>
            <person name="Kim E."/>
            <person name="Koreny L."/>
            <person name="Kroth P.G."/>
            <person name="Liu Y."/>
            <person name="Malik S.-B."/>
            <person name="Maier U.G."/>
            <person name="McRose D."/>
            <person name="Mock T."/>
            <person name="Neilson J.A."/>
            <person name="Onodera N.T."/>
            <person name="Poole A.M."/>
            <person name="Pritham E.J."/>
            <person name="Richards T.A."/>
            <person name="Rocap G."/>
            <person name="Roy S.W."/>
            <person name="Sarai C."/>
            <person name="Schaack S."/>
            <person name="Shirato S."/>
            <person name="Slamovits C.H."/>
            <person name="Spencer D.F."/>
            <person name="Suzuki S."/>
            <person name="Worden A.Z."/>
            <person name="Zauner S."/>
            <person name="Barry K."/>
            <person name="Bell C."/>
            <person name="Bharti A.K."/>
            <person name="Crow J.A."/>
            <person name="Grimwood J."/>
            <person name="Kramer R."/>
            <person name="Lindquist E."/>
            <person name="Lucas S."/>
            <person name="Salamov A."/>
            <person name="McFadden G.I."/>
            <person name="Lane C.E."/>
            <person name="Keeling P.J."/>
            <person name="Gray M.W."/>
            <person name="Grigoriev I.V."/>
            <person name="Archibald J.M."/>
        </authorList>
    </citation>
    <scope>NUCLEOTIDE SEQUENCE</scope>
    <source>
        <strain evidence="5">CCMP2712</strain>
    </source>
</reference>
<dbReference type="InterPro" id="IPR027817">
    <property type="entry name" value="Costars_dom"/>
</dbReference>
<dbReference type="RefSeq" id="XP_005835879.1">
    <property type="nucleotide sequence ID" value="XM_005835822.1"/>
</dbReference>
<dbReference type="FunFam" id="1.10.10.1540:FF:000002">
    <property type="entry name" value="costars family protein ABRACL"/>
    <property type="match status" value="1"/>
</dbReference>
<dbReference type="OMA" id="QRVHDNV"/>
<sequence length="83" mass="9149">MADQATVDHEVKLLLEEMERLGSRGADGKLVCKFGALIHDDRCSNIFEALVGTLKAAKKKKLIDFEGQMLLSPVHDNVDIVVL</sequence>
<evidence type="ECO:0000256" key="1">
    <source>
        <dbReference type="ARBA" id="ARBA00006126"/>
    </source>
</evidence>
<dbReference type="Pfam" id="PF14705">
    <property type="entry name" value="Costars"/>
    <property type="match status" value="1"/>
</dbReference>
<dbReference type="SMART" id="SM01283">
    <property type="entry name" value="Costars"/>
    <property type="match status" value="1"/>
</dbReference>
<dbReference type="EMBL" id="JH992984">
    <property type="protein sequence ID" value="EKX48899.1"/>
    <property type="molecule type" value="Genomic_DNA"/>
</dbReference>
<name>L1JL87_GUITC</name>
<dbReference type="InterPro" id="IPR044302">
    <property type="entry name" value="Costars"/>
</dbReference>
<reference evidence="4" key="3">
    <citation type="submission" date="2016-03" db="UniProtKB">
        <authorList>
            <consortium name="EnsemblProtists"/>
        </authorList>
    </citation>
    <scope>IDENTIFICATION</scope>
</reference>
<gene>
    <name evidence="3" type="ORF">GUITHDRAFT_105523</name>
</gene>
<comment type="similarity">
    <text evidence="1">Belongs to the costars family.</text>
</comment>
<organism evidence="3">
    <name type="scientific">Guillardia theta (strain CCMP2712)</name>
    <name type="common">Cryptophyte</name>
    <dbReference type="NCBI Taxonomy" id="905079"/>
    <lineage>
        <taxon>Eukaryota</taxon>
        <taxon>Cryptophyceae</taxon>
        <taxon>Pyrenomonadales</taxon>
        <taxon>Geminigeraceae</taxon>
        <taxon>Guillardia</taxon>
    </lineage>
</organism>
<evidence type="ECO:0000313" key="3">
    <source>
        <dbReference type="EMBL" id="EKX48899.1"/>
    </source>
</evidence>
<dbReference type="GeneID" id="17305370"/>
<evidence type="ECO:0000313" key="5">
    <source>
        <dbReference type="Proteomes" id="UP000011087"/>
    </source>
</evidence>
<proteinExistence type="inferred from homology"/>
<protein>
    <recommendedName>
        <fullName evidence="2">Costars domain-containing protein</fullName>
    </recommendedName>
</protein>
<dbReference type="EnsemblProtists" id="EKX48899">
    <property type="protein sequence ID" value="EKX48899"/>
    <property type="gene ID" value="GUITHDRAFT_105523"/>
</dbReference>
<accession>L1JL87</accession>
<dbReference type="KEGG" id="gtt:GUITHDRAFT_105523"/>
<keyword evidence="5" id="KW-1185">Reference proteome</keyword>
<dbReference type="eggNOG" id="KOG3376">
    <property type="taxonomic scope" value="Eukaryota"/>
</dbReference>
<feature type="domain" description="Costars" evidence="2">
    <location>
        <begin position="5"/>
        <end position="83"/>
    </location>
</feature>
<dbReference type="Proteomes" id="UP000011087">
    <property type="component" value="Unassembled WGS sequence"/>
</dbReference>